<protein>
    <submittedName>
        <fullName evidence="2">Uncharacterized protein</fullName>
    </submittedName>
</protein>
<evidence type="ECO:0000313" key="2">
    <source>
        <dbReference type="EMBL" id="GIY61012.1"/>
    </source>
</evidence>
<organism evidence="2 3">
    <name type="scientific">Caerostris extrusa</name>
    <name type="common">Bark spider</name>
    <name type="synonym">Caerostris bankana</name>
    <dbReference type="NCBI Taxonomy" id="172846"/>
    <lineage>
        <taxon>Eukaryota</taxon>
        <taxon>Metazoa</taxon>
        <taxon>Ecdysozoa</taxon>
        <taxon>Arthropoda</taxon>
        <taxon>Chelicerata</taxon>
        <taxon>Arachnida</taxon>
        <taxon>Araneae</taxon>
        <taxon>Araneomorphae</taxon>
        <taxon>Entelegynae</taxon>
        <taxon>Araneoidea</taxon>
        <taxon>Araneidae</taxon>
        <taxon>Caerostris</taxon>
    </lineage>
</organism>
<accession>A0AAV4USK7</accession>
<feature type="compositionally biased region" description="Basic residues" evidence="1">
    <location>
        <begin position="43"/>
        <end position="60"/>
    </location>
</feature>
<reference evidence="2 3" key="1">
    <citation type="submission" date="2021-06" db="EMBL/GenBank/DDBJ databases">
        <title>Caerostris extrusa draft genome.</title>
        <authorList>
            <person name="Kono N."/>
            <person name="Arakawa K."/>
        </authorList>
    </citation>
    <scope>NUCLEOTIDE SEQUENCE [LARGE SCALE GENOMIC DNA]</scope>
</reference>
<sequence length="104" mass="11746">MNSISGSICFAKCRLFGRRITQLGLSNFNPNTPPNKASLDRHHPIRRKKRNKKMTGRKTTHVSSLLTVGRQGRVAKDTVARYSLPETGWPSLVIYRPFVLLSPN</sequence>
<proteinExistence type="predicted"/>
<gene>
    <name evidence="2" type="ORF">CEXT_454841</name>
</gene>
<evidence type="ECO:0000256" key="1">
    <source>
        <dbReference type="SAM" id="MobiDB-lite"/>
    </source>
</evidence>
<name>A0AAV4USK7_CAEEX</name>
<feature type="region of interest" description="Disordered" evidence="1">
    <location>
        <begin position="26"/>
        <end position="62"/>
    </location>
</feature>
<evidence type="ECO:0000313" key="3">
    <source>
        <dbReference type="Proteomes" id="UP001054945"/>
    </source>
</evidence>
<dbReference type="Proteomes" id="UP001054945">
    <property type="component" value="Unassembled WGS sequence"/>
</dbReference>
<dbReference type="AlphaFoldDB" id="A0AAV4USK7"/>
<keyword evidence="3" id="KW-1185">Reference proteome</keyword>
<comment type="caution">
    <text evidence="2">The sequence shown here is derived from an EMBL/GenBank/DDBJ whole genome shotgun (WGS) entry which is preliminary data.</text>
</comment>
<dbReference type="EMBL" id="BPLR01013416">
    <property type="protein sequence ID" value="GIY61012.1"/>
    <property type="molecule type" value="Genomic_DNA"/>
</dbReference>